<gene>
    <name evidence="5" type="ORF">SAMN04490239_9437</name>
</gene>
<dbReference type="RefSeq" id="WP_083396009.1">
    <property type="nucleotide sequence ID" value="NZ_FNSV01000008.1"/>
</dbReference>
<accession>A0A1H5F026</accession>
<evidence type="ECO:0000313" key="6">
    <source>
        <dbReference type="Proteomes" id="UP000183561"/>
    </source>
</evidence>
<protein>
    <submittedName>
        <fullName evidence="5">DNA-binding transcriptional regulator, MarR family</fullName>
    </submittedName>
</protein>
<dbReference type="PANTHER" id="PTHR33164">
    <property type="entry name" value="TRANSCRIPTIONAL REGULATOR, MARR FAMILY"/>
    <property type="match status" value="1"/>
</dbReference>
<proteinExistence type="predicted"/>
<dbReference type="GO" id="GO:0003700">
    <property type="term" value="F:DNA-binding transcription factor activity"/>
    <property type="evidence" value="ECO:0007669"/>
    <property type="project" value="InterPro"/>
</dbReference>
<evidence type="ECO:0000256" key="1">
    <source>
        <dbReference type="ARBA" id="ARBA00023015"/>
    </source>
</evidence>
<feature type="domain" description="HTH marR-type" evidence="4">
    <location>
        <begin position="1"/>
        <end position="134"/>
    </location>
</feature>
<keyword evidence="2 5" id="KW-0238">DNA-binding</keyword>
<name>A0A1H5F026_9NOCA</name>
<dbReference type="AlphaFoldDB" id="A0A1H5F026"/>
<dbReference type="PANTHER" id="PTHR33164:SF95">
    <property type="entry name" value="TRANSCRIPTIONAL REGULATOR"/>
    <property type="match status" value="1"/>
</dbReference>
<dbReference type="SMART" id="SM00347">
    <property type="entry name" value="HTH_MARR"/>
    <property type="match status" value="1"/>
</dbReference>
<keyword evidence="1" id="KW-0805">Transcription regulation</keyword>
<keyword evidence="6" id="KW-1185">Reference proteome</keyword>
<evidence type="ECO:0000256" key="3">
    <source>
        <dbReference type="ARBA" id="ARBA00023163"/>
    </source>
</evidence>
<dbReference type="GO" id="GO:0003677">
    <property type="term" value="F:DNA binding"/>
    <property type="evidence" value="ECO:0007669"/>
    <property type="project" value="UniProtKB-KW"/>
</dbReference>
<evidence type="ECO:0000259" key="4">
    <source>
        <dbReference type="PROSITE" id="PS50995"/>
    </source>
</evidence>
<dbReference type="SUPFAM" id="SSF46785">
    <property type="entry name" value="Winged helix' DNA-binding domain"/>
    <property type="match status" value="1"/>
</dbReference>
<dbReference type="EMBL" id="FNSV01000008">
    <property type="protein sequence ID" value="SED96719.1"/>
    <property type="molecule type" value="Genomic_DNA"/>
</dbReference>
<dbReference type="InterPro" id="IPR000835">
    <property type="entry name" value="HTH_MarR-typ"/>
</dbReference>
<dbReference type="InterPro" id="IPR036388">
    <property type="entry name" value="WH-like_DNA-bd_sf"/>
</dbReference>
<evidence type="ECO:0000313" key="5">
    <source>
        <dbReference type="EMBL" id="SED96719.1"/>
    </source>
</evidence>
<keyword evidence="3" id="KW-0804">Transcription</keyword>
<dbReference type="InterPro" id="IPR039422">
    <property type="entry name" value="MarR/SlyA-like"/>
</dbReference>
<dbReference type="InterPro" id="IPR023187">
    <property type="entry name" value="Tscrpt_reg_MarR-type_CS"/>
</dbReference>
<dbReference type="GO" id="GO:0006950">
    <property type="term" value="P:response to stress"/>
    <property type="evidence" value="ECO:0007669"/>
    <property type="project" value="TreeGrafter"/>
</dbReference>
<sequence length="135" mass="15162">MPGYVIRRLQQAYSSAWLRYVGPDLTGPQFAVMLAIRLHPGVEQGSLAKAAALDRSTMAGVVKRLETRELILRVQPPEDGRKRLLYLTDTGIDLLAEVDLKARQLDDLLRESLDPVASRQHLNERADVWESLTAE</sequence>
<dbReference type="Proteomes" id="UP000183561">
    <property type="component" value="Unassembled WGS sequence"/>
</dbReference>
<dbReference type="PROSITE" id="PS50995">
    <property type="entry name" value="HTH_MARR_2"/>
    <property type="match status" value="1"/>
</dbReference>
<organism evidence="5 6">
    <name type="scientific">Rhodococcus koreensis</name>
    <dbReference type="NCBI Taxonomy" id="99653"/>
    <lineage>
        <taxon>Bacteria</taxon>
        <taxon>Bacillati</taxon>
        <taxon>Actinomycetota</taxon>
        <taxon>Actinomycetes</taxon>
        <taxon>Mycobacteriales</taxon>
        <taxon>Nocardiaceae</taxon>
        <taxon>Rhodococcus</taxon>
    </lineage>
</organism>
<dbReference type="PROSITE" id="PS01117">
    <property type="entry name" value="HTH_MARR_1"/>
    <property type="match status" value="1"/>
</dbReference>
<dbReference type="InterPro" id="IPR036390">
    <property type="entry name" value="WH_DNA-bd_sf"/>
</dbReference>
<dbReference type="Gene3D" id="1.10.10.10">
    <property type="entry name" value="Winged helix-like DNA-binding domain superfamily/Winged helix DNA-binding domain"/>
    <property type="match status" value="1"/>
</dbReference>
<reference evidence="6" key="1">
    <citation type="submission" date="2016-10" db="EMBL/GenBank/DDBJ databases">
        <authorList>
            <person name="Varghese N."/>
            <person name="Submissions S."/>
        </authorList>
    </citation>
    <scope>NUCLEOTIDE SEQUENCE [LARGE SCALE GENOMIC DNA]</scope>
    <source>
        <strain evidence="6">DSM 44498</strain>
    </source>
</reference>
<evidence type="ECO:0000256" key="2">
    <source>
        <dbReference type="ARBA" id="ARBA00023125"/>
    </source>
</evidence>
<dbReference type="OrthoDB" id="3174724at2"/>
<dbReference type="Pfam" id="PF01047">
    <property type="entry name" value="MarR"/>
    <property type="match status" value="1"/>
</dbReference>